<dbReference type="InterPro" id="IPR052067">
    <property type="entry name" value="Metal_resp_HTH_trans_reg"/>
</dbReference>
<evidence type="ECO:0000256" key="2">
    <source>
        <dbReference type="ARBA" id="ARBA00023125"/>
    </source>
</evidence>
<evidence type="ECO:0000256" key="3">
    <source>
        <dbReference type="ARBA" id="ARBA00023163"/>
    </source>
</evidence>
<dbReference type="GO" id="GO:0003677">
    <property type="term" value="F:DNA binding"/>
    <property type="evidence" value="ECO:0007669"/>
    <property type="project" value="UniProtKB-KW"/>
</dbReference>
<dbReference type="PANTHER" id="PTHR35790">
    <property type="entry name" value="HTH-TYPE TRANSCRIPTIONAL REGULATOR PCHR"/>
    <property type="match status" value="1"/>
</dbReference>
<dbReference type="InterPro" id="IPR036388">
    <property type="entry name" value="WH-like_DNA-bd_sf"/>
</dbReference>
<dbReference type="PANTHER" id="PTHR35790:SF4">
    <property type="entry name" value="HTH-TYPE TRANSCRIPTIONAL REGULATOR PCHR"/>
    <property type="match status" value="1"/>
</dbReference>
<dbReference type="GO" id="GO:0003700">
    <property type="term" value="F:DNA-binding transcription factor activity"/>
    <property type="evidence" value="ECO:0007669"/>
    <property type="project" value="InterPro"/>
</dbReference>
<feature type="domain" description="HTH marR-type" evidence="4">
    <location>
        <begin position="4"/>
        <end position="142"/>
    </location>
</feature>
<evidence type="ECO:0000313" key="6">
    <source>
        <dbReference type="Proteomes" id="UP000182624"/>
    </source>
</evidence>
<evidence type="ECO:0000313" key="5">
    <source>
        <dbReference type="EMBL" id="SFQ25758.1"/>
    </source>
</evidence>
<organism evidence="5 6">
    <name type="scientific">Butyrivibrio proteoclasticus</name>
    <dbReference type="NCBI Taxonomy" id="43305"/>
    <lineage>
        <taxon>Bacteria</taxon>
        <taxon>Bacillati</taxon>
        <taxon>Bacillota</taxon>
        <taxon>Clostridia</taxon>
        <taxon>Lachnospirales</taxon>
        <taxon>Lachnospiraceae</taxon>
        <taxon>Butyrivibrio</taxon>
    </lineage>
</organism>
<dbReference type="RefSeq" id="WP_074890608.1">
    <property type="nucleotide sequence ID" value="NZ_FOXO01000027.1"/>
</dbReference>
<keyword evidence="3" id="KW-0804">Transcription</keyword>
<proteinExistence type="predicted"/>
<dbReference type="SUPFAM" id="SSF46785">
    <property type="entry name" value="Winged helix' DNA-binding domain"/>
    <property type="match status" value="1"/>
</dbReference>
<dbReference type="EMBL" id="FOXO01000027">
    <property type="protein sequence ID" value="SFQ25758.1"/>
    <property type="molecule type" value="Genomic_DNA"/>
</dbReference>
<keyword evidence="6" id="KW-1185">Reference proteome</keyword>
<gene>
    <name evidence="5" type="ORF">SAMN04487928_12731</name>
</gene>
<evidence type="ECO:0000259" key="4">
    <source>
        <dbReference type="PROSITE" id="PS50995"/>
    </source>
</evidence>
<keyword evidence="2" id="KW-0238">DNA-binding</keyword>
<reference evidence="6" key="1">
    <citation type="submission" date="2016-10" db="EMBL/GenBank/DDBJ databases">
        <authorList>
            <person name="Varghese N."/>
            <person name="Submissions S."/>
        </authorList>
    </citation>
    <scope>NUCLEOTIDE SEQUENCE [LARGE SCALE GENOMIC DNA]</scope>
    <source>
        <strain evidence="6">P18</strain>
    </source>
</reference>
<accession>A0A1I5X1E1</accession>
<dbReference type="Gene3D" id="1.10.10.10">
    <property type="entry name" value="Winged helix-like DNA-binding domain superfamily/Winged helix DNA-binding domain"/>
    <property type="match status" value="1"/>
</dbReference>
<dbReference type="OrthoDB" id="34291at2"/>
<sequence length="151" mass="17419">MKHYKELAWLMERIIHKYMQYEKKPQVYCKDIILTQPEIHTIAIVGDSEGINITQLAKVRGITKGAVSQMVNKLVDRDLMEKRVSPDSDAAICLYLTKKGKAARDDHRKMHENMGTMYEAMLDQIPESTLDSMRQFLEAFDKALDDLDKSV</sequence>
<protein>
    <submittedName>
        <fullName evidence="5">Transcriptional regulator, MarR family</fullName>
    </submittedName>
</protein>
<dbReference type="SMART" id="SM00347">
    <property type="entry name" value="HTH_MARR"/>
    <property type="match status" value="1"/>
</dbReference>
<dbReference type="Pfam" id="PF01047">
    <property type="entry name" value="MarR"/>
    <property type="match status" value="1"/>
</dbReference>
<keyword evidence="1" id="KW-0805">Transcription regulation</keyword>
<dbReference type="PROSITE" id="PS50995">
    <property type="entry name" value="HTH_MARR_2"/>
    <property type="match status" value="1"/>
</dbReference>
<dbReference type="AlphaFoldDB" id="A0A1I5X1E1"/>
<dbReference type="InterPro" id="IPR036390">
    <property type="entry name" value="WH_DNA-bd_sf"/>
</dbReference>
<evidence type="ECO:0000256" key="1">
    <source>
        <dbReference type="ARBA" id="ARBA00023015"/>
    </source>
</evidence>
<dbReference type="Proteomes" id="UP000182624">
    <property type="component" value="Unassembled WGS sequence"/>
</dbReference>
<name>A0A1I5X1E1_9FIRM</name>
<dbReference type="InterPro" id="IPR000835">
    <property type="entry name" value="HTH_MarR-typ"/>
</dbReference>